<keyword evidence="5 7" id="KW-0472">Membrane</keyword>
<evidence type="ECO:0000256" key="1">
    <source>
        <dbReference type="ARBA" id="ARBA00004651"/>
    </source>
</evidence>
<protein>
    <submittedName>
        <fullName evidence="9">ABC transporter permease</fullName>
    </submittedName>
</protein>
<dbReference type="InterPro" id="IPR050250">
    <property type="entry name" value="Macrolide_Exporter_MacB"/>
</dbReference>
<evidence type="ECO:0000256" key="4">
    <source>
        <dbReference type="ARBA" id="ARBA00022989"/>
    </source>
</evidence>
<dbReference type="GO" id="GO:0005886">
    <property type="term" value="C:plasma membrane"/>
    <property type="evidence" value="ECO:0007669"/>
    <property type="project" value="UniProtKB-SubCell"/>
</dbReference>
<keyword evidence="3 7" id="KW-0812">Transmembrane</keyword>
<feature type="transmembrane region" description="Helical" evidence="7">
    <location>
        <begin position="441"/>
        <end position="463"/>
    </location>
</feature>
<dbReference type="EMBL" id="CP043026">
    <property type="protein sequence ID" value="QEH61372.1"/>
    <property type="molecule type" value="Genomic_DNA"/>
</dbReference>
<keyword evidence="4 7" id="KW-1133">Transmembrane helix</keyword>
<dbReference type="PANTHER" id="PTHR30572">
    <property type="entry name" value="MEMBRANE COMPONENT OF TRANSPORTER-RELATED"/>
    <property type="match status" value="1"/>
</dbReference>
<feature type="transmembrane region" description="Helical" evidence="7">
    <location>
        <begin position="551"/>
        <end position="581"/>
    </location>
</feature>
<feature type="transmembrane region" description="Helical" evidence="7">
    <location>
        <begin position="391"/>
        <end position="412"/>
    </location>
</feature>
<organism evidence="9 10">
    <name type="scientific">Spiroplasma chinense</name>
    <dbReference type="NCBI Taxonomy" id="216932"/>
    <lineage>
        <taxon>Bacteria</taxon>
        <taxon>Bacillati</taxon>
        <taxon>Mycoplasmatota</taxon>
        <taxon>Mollicutes</taxon>
        <taxon>Entomoplasmatales</taxon>
        <taxon>Spiroplasmataceae</taxon>
        <taxon>Spiroplasma</taxon>
    </lineage>
</organism>
<feature type="domain" description="ABC3 transporter permease C-terminal" evidence="8">
    <location>
        <begin position="1233"/>
        <end position="1345"/>
    </location>
</feature>
<sequence length="1360" mass="155026">MFKNIIKNQLQLVMVILLMFLSVFVFTISDSSSQRLTNSSVSFNQKSNLHDAVITLEDSSYNFIENDEFRTITNASVRNELIVNYLKNSVKNKNSDMSFRLARTETRNFNLSSGKTFKAITLDSQKEVDSFVVSYGMPLEMWDEYANSLNDLTKRWVYLSEAFANENNIKVNDIIRLNDDSYGSNILVKDSEIREVNIDSYSKQDINTWLPISRYSSMNWFQVVGFGSSADFSAPIISTTSPLPNKQNEGLVFVNPKNFGWEKKYLSTSFDGEIINVMKEAITDSNELRNYKVFVTNAETQSQETLRAMSKQDVEVYYSIKFNKKVNIDSATEQLNEILTNITRGSEYGLRSNFTPDSTSNGKIAFSINDKDYKFYFRTSLFDYITNYFKLIMYISTVVIALIGVWILLIMLKNQIQKTFSQNGVLISLGYKRSELIISNCLYPVFISVIGGISGYLIALPFQNIIVSIYQKFFTIEFLPLDFSWIGLVSMVFGLFVILLLITLLTYSILFNKYTTLQMINYENASTTNKFNIALKKVLTRSKKFSPRFKGAILASSVSKFISITSVMLVSSIIVSIGVIAPNMLSNYMKYSFIDNEYDNQIEYEAPLANAPTTFLKTYNPNSNISLEATDYANDLLEMYLNNDISADVYKPKSDVITMTNLLYKNLNKEFLQNTNLDLETKVEGIDESVLKSTIISSVWSDYKNFNIDKYSKKETLLAILNDEQKLKDRIDDVENLRLFYLKYRRTIGLNVRRPDYFIGNNNLNGANEEFISKDDITPAVRPISHPYAILLDDAGKINSDGSYEKSFFDDLSAGGWYAFTVRYTSEIYNWIKAFFIDNIQQGFLQGIYSSSPESMRKIMAESFNEDDKQFNALFNVIPYTKETDDLGIYSEANSDNVSFKVYGINEDNKTQNLLRDSKHNLLDGLFENKKNIIINETLAKRLKLKVGDEINFDYINEKLMKNGEFIKTDSWDVSELNATSENGFSNQQEMYASSPTDVIKSGLKNKSISDGFIYNTEIDSGSETMTSTTNMTELVNNGEIYREKDKINNTYYISGISRQYGNAKAWVQNETIKADIGYSESEALLFQIFLKEWSNPKIDTDGDNLITINSLKQLVESKKYEANGSDIYSKFKEFKEWANQNEENKKILKLFENEYPIFNYKASKEAEFNDVSKGLSVSQQYGDFSSFGLNGGQISGRSLTGYQVSSMKSIIQLSEAKKIQKRVMDNITLVVIFIVSGIIALCIIIIMLIVNLVIVKYQKIIAVMKVLGYKNSYILSVFVGMYIPIVMVTTILGYIVGVLSMWGLTSGLASNGLVVPFFAFTWWYPIAVLGIVWIIYVVSSITSWEILKRIRLLLAVQEG</sequence>
<accession>A0A5B9Y5R5</accession>
<evidence type="ECO:0000259" key="8">
    <source>
        <dbReference type="Pfam" id="PF02687"/>
    </source>
</evidence>
<feature type="transmembrane region" description="Helical" evidence="7">
    <location>
        <begin position="1323"/>
        <end position="1345"/>
    </location>
</feature>
<feature type="transmembrane region" description="Helical" evidence="7">
    <location>
        <begin position="1276"/>
        <end position="1303"/>
    </location>
</feature>
<proteinExistence type="inferred from homology"/>
<feature type="transmembrane region" description="Helical" evidence="7">
    <location>
        <begin position="12"/>
        <end position="29"/>
    </location>
</feature>
<keyword evidence="2" id="KW-1003">Cell membrane</keyword>
<evidence type="ECO:0000256" key="3">
    <source>
        <dbReference type="ARBA" id="ARBA00022692"/>
    </source>
</evidence>
<comment type="subcellular location">
    <subcellularLocation>
        <location evidence="1">Cell membrane</location>
        <topology evidence="1">Multi-pass membrane protein</topology>
    </subcellularLocation>
</comment>
<dbReference type="Proteomes" id="UP000323144">
    <property type="component" value="Chromosome"/>
</dbReference>
<evidence type="ECO:0000313" key="10">
    <source>
        <dbReference type="Proteomes" id="UP000323144"/>
    </source>
</evidence>
<dbReference type="InterPro" id="IPR003838">
    <property type="entry name" value="ABC3_permease_C"/>
</dbReference>
<keyword evidence="10" id="KW-1185">Reference proteome</keyword>
<feature type="transmembrane region" description="Helical" evidence="7">
    <location>
        <begin position="483"/>
        <end position="510"/>
    </location>
</feature>
<evidence type="ECO:0000256" key="6">
    <source>
        <dbReference type="ARBA" id="ARBA00038076"/>
    </source>
</evidence>
<evidence type="ECO:0000256" key="5">
    <source>
        <dbReference type="ARBA" id="ARBA00023136"/>
    </source>
</evidence>
<dbReference type="Pfam" id="PF02687">
    <property type="entry name" value="FtsX"/>
    <property type="match status" value="2"/>
</dbReference>
<reference evidence="9 10" key="1">
    <citation type="submission" date="2019-08" db="EMBL/GenBank/DDBJ databases">
        <title>Complete genome sequence of Spiroplasma chinense CCH (DSM 19755).</title>
        <authorList>
            <person name="Shen H.-Y."/>
            <person name="Lin Y.-C."/>
            <person name="Chou L."/>
            <person name="Kuo C.-H."/>
        </authorList>
    </citation>
    <scope>NUCLEOTIDE SEQUENCE [LARGE SCALE GENOMIC DNA]</scope>
    <source>
        <strain evidence="9 10">CCH</strain>
    </source>
</reference>
<dbReference type="PANTHER" id="PTHR30572:SF4">
    <property type="entry name" value="ABC TRANSPORTER PERMEASE YTRF"/>
    <property type="match status" value="1"/>
</dbReference>
<feature type="domain" description="ABC3 transporter permease C-terminal" evidence="8">
    <location>
        <begin position="396"/>
        <end position="513"/>
    </location>
</feature>
<gene>
    <name evidence="9" type="ORF">SCHIN_v1c01740</name>
</gene>
<dbReference type="KEGG" id="schi:SCHIN_v1c01740"/>
<evidence type="ECO:0000256" key="2">
    <source>
        <dbReference type="ARBA" id="ARBA00022475"/>
    </source>
</evidence>
<feature type="transmembrane region" description="Helical" evidence="7">
    <location>
        <begin position="1228"/>
        <end position="1255"/>
    </location>
</feature>
<name>A0A5B9Y5R5_9MOLU</name>
<comment type="similarity">
    <text evidence="6">Belongs to the ABC-4 integral membrane protein family.</text>
</comment>
<dbReference type="GO" id="GO:0022857">
    <property type="term" value="F:transmembrane transporter activity"/>
    <property type="evidence" value="ECO:0007669"/>
    <property type="project" value="TreeGrafter"/>
</dbReference>
<evidence type="ECO:0000256" key="7">
    <source>
        <dbReference type="SAM" id="Phobius"/>
    </source>
</evidence>
<evidence type="ECO:0000313" key="9">
    <source>
        <dbReference type="EMBL" id="QEH61372.1"/>
    </source>
</evidence>